<accession>A0A9N9SDE8</accession>
<feature type="coiled-coil region" evidence="1">
    <location>
        <begin position="10"/>
        <end position="44"/>
    </location>
</feature>
<name>A0A9N9SDE8_PHACE</name>
<keyword evidence="3" id="KW-1185">Reference proteome</keyword>
<organism evidence="2 3">
    <name type="scientific">Phaedon cochleariae</name>
    <name type="common">Mustard beetle</name>
    <dbReference type="NCBI Taxonomy" id="80249"/>
    <lineage>
        <taxon>Eukaryota</taxon>
        <taxon>Metazoa</taxon>
        <taxon>Ecdysozoa</taxon>
        <taxon>Arthropoda</taxon>
        <taxon>Hexapoda</taxon>
        <taxon>Insecta</taxon>
        <taxon>Pterygota</taxon>
        <taxon>Neoptera</taxon>
        <taxon>Endopterygota</taxon>
        <taxon>Coleoptera</taxon>
        <taxon>Polyphaga</taxon>
        <taxon>Cucujiformia</taxon>
        <taxon>Chrysomeloidea</taxon>
        <taxon>Chrysomelidae</taxon>
        <taxon>Chrysomelinae</taxon>
        <taxon>Chrysomelini</taxon>
        <taxon>Phaedon</taxon>
    </lineage>
</organism>
<protein>
    <submittedName>
        <fullName evidence="2">Uncharacterized protein</fullName>
    </submittedName>
</protein>
<dbReference type="Proteomes" id="UP001153737">
    <property type="component" value="Chromosome 2"/>
</dbReference>
<dbReference type="EMBL" id="OU896708">
    <property type="protein sequence ID" value="CAG9818732.1"/>
    <property type="molecule type" value="Genomic_DNA"/>
</dbReference>
<reference evidence="2" key="1">
    <citation type="submission" date="2022-01" db="EMBL/GenBank/DDBJ databases">
        <authorList>
            <person name="King R."/>
        </authorList>
    </citation>
    <scope>NUCLEOTIDE SEQUENCE</scope>
</reference>
<dbReference type="OrthoDB" id="10066957at2759"/>
<evidence type="ECO:0000313" key="2">
    <source>
        <dbReference type="EMBL" id="CAG9818732.1"/>
    </source>
</evidence>
<reference evidence="2" key="2">
    <citation type="submission" date="2022-10" db="EMBL/GenBank/DDBJ databases">
        <authorList>
            <consortium name="ENA_rothamsted_submissions"/>
            <consortium name="culmorum"/>
            <person name="King R."/>
        </authorList>
    </citation>
    <scope>NUCLEOTIDE SEQUENCE</scope>
</reference>
<dbReference type="AlphaFoldDB" id="A0A9N9SDE8"/>
<keyword evidence="1" id="KW-0175">Coiled coil</keyword>
<evidence type="ECO:0000313" key="3">
    <source>
        <dbReference type="Proteomes" id="UP001153737"/>
    </source>
</evidence>
<dbReference type="Gene3D" id="3.30.70.1820">
    <property type="entry name" value="L1 transposable element, RRM domain"/>
    <property type="match status" value="1"/>
</dbReference>
<gene>
    <name evidence="2" type="ORF">PHAECO_LOCUS6296</name>
</gene>
<evidence type="ECO:0000256" key="1">
    <source>
        <dbReference type="SAM" id="Coils"/>
    </source>
</evidence>
<sequence>MVDNVSNAVIKSIDKKFSQIEQKVTHLQDELAAVKKSIDNMVKRSKDDASKLIQQNGILEKKLDNIDQDRRKKNLRVFNVKEKDKENTREEILALLRTKLAINLSTNDIVICYRVGKQEEGRKPRGIFLKLKDFNMKQEIYRKKKLLKGTGVVIREDLTHHRIELLAHAVEKTSLQSVWTDKGIIYVNIDNKISIIKSREEFDKLF</sequence>
<proteinExistence type="predicted"/>